<evidence type="ECO:0000313" key="3">
    <source>
        <dbReference type="Proteomes" id="UP001390339"/>
    </source>
</evidence>
<accession>A0ABR2HTB3</accession>
<organism evidence="2 3">
    <name type="scientific">Apiospora arundinis</name>
    <dbReference type="NCBI Taxonomy" id="335852"/>
    <lineage>
        <taxon>Eukaryota</taxon>
        <taxon>Fungi</taxon>
        <taxon>Dikarya</taxon>
        <taxon>Ascomycota</taxon>
        <taxon>Pezizomycotina</taxon>
        <taxon>Sordariomycetes</taxon>
        <taxon>Xylariomycetidae</taxon>
        <taxon>Amphisphaeriales</taxon>
        <taxon>Apiosporaceae</taxon>
        <taxon>Apiospora</taxon>
    </lineage>
</organism>
<gene>
    <name evidence="2" type="ORF">PGQ11_014780</name>
</gene>
<feature type="region of interest" description="Disordered" evidence="1">
    <location>
        <begin position="1"/>
        <end position="59"/>
    </location>
</feature>
<sequence>MHLKDLRNNSLTKRLRGGSRASTDDDVKDPPSKATASAPTEQASVKQPPTQKDTEDRCRRNLNRRQYYTRVFDDRNTKILEDFNDRLIVSAGYRSNPQYITNVIRQCCNTVSSCLLEEWLLRQSCSSSTSSSSSIRSDAYEHIEVSRQRLCIFLADIDYTADQDMESASMAQLVSGELIGITISAITVVALDAGKALGSERATMTLSHSLLASAHIAAQGEQASGEPRQHSNRADVQIQWQRGNLFGRLFGRPDHNSDYEEVNPIMIKAHKFLRREKQEWFSDFKGDSEHARTKLESVMVARVADSLQNLMDCQRKMWPKFEDMDADFLEIYPCYQEEEGGPIVCKTVADHD</sequence>
<protein>
    <submittedName>
        <fullName evidence="2">Uncharacterized protein</fullName>
    </submittedName>
</protein>
<evidence type="ECO:0000313" key="2">
    <source>
        <dbReference type="EMBL" id="KAK8852301.1"/>
    </source>
</evidence>
<name>A0ABR2HTB3_9PEZI</name>
<feature type="compositionally biased region" description="Polar residues" evidence="1">
    <location>
        <begin position="34"/>
        <end position="51"/>
    </location>
</feature>
<reference evidence="2 3" key="1">
    <citation type="journal article" date="2024" name="IMA Fungus">
        <title>Apiospora arundinis, a panoply of carbohydrate-active enzymes and secondary metabolites.</title>
        <authorList>
            <person name="Sorensen T."/>
            <person name="Petersen C."/>
            <person name="Muurmann A.T."/>
            <person name="Christiansen J.V."/>
            <person name="Brundto M.L."/>
            <person name="Overgaard C.K."/>
            <person name="Boysen A.T."/>
            <person name="Wollenberg R.D."/>
            <person name="Larsen T.O."/>
            <person name="Sorensen J.L."/>
            <person name="Nielsen K.L."/>
            <person name="Sondergaard T.E."/>
        </authorList>
    </citation>
    <scope>NUCLEOTIDE SEQUENCE [LARGE SCALE GENOMIC DNA]</scope>
    <source>
        <strain evidence="2 3">AAU 773</strain>
    </source>
</reference>
<evidence type="ECO:0000256" key="1">
    <source>
        <dbReference type="SAM" id="MobiDB-lite"/>
    </source>
</evidence>
<proteinExistence type="predicted"/>
<dbReference type="Proteomes" id="UP001390339">
    <property type="component" value="Unassembled WGS sequence"/>
</dbReference>
<dbReference type="EMBL" id="JAPCWZ010000009">
    <property type="protein sequence ID" value="KAK8852301.1"/>
    <property type="molecule type" value="Genomic_DNA"/>
</dbReference>
<feature type="compositionally biased region" description="Basic and acidic residues" evidence="1">
    <location>
        <begin position="22"/>
        <end position="31"/>
    </location>
</feature>
<keyword evidence="3" id="KW-1185">Reference proteome</keyword>
<comment type="caution">
    <text evidence="2">The sequence shown here is derived from an EMBL/GenBank/DDBJ whole genome shotgun (WGS) entry which is preliminary data.</text>
</comment>